<feature type="domain" description="ATP-grasp" evidence="2">
    <location>
        <begin position="129"/>
        <end position="317"/>
    </location>
</feature>
<evidence type="ECO:0000313" key="4">
    <source>
        <dbReference type="Proteomes" id="UP000248806"/>
    </source>
</evidence>
<dbReference type="RefSeq" id="WP_111326353.1">
    <property type="nucleotide sequence ID" value="NZ_BIFX01000001.1"/>
</dbReference>
<gene>
    <name evidence="3" type="ORF">EI42_06102</name>
</gene>
<name>A0A326TU08_THEHA</name>
<dbReference type="GO" id="GO:0018169">
    <property type="term" value="F:ribosomal S6-glutamic acid ligase activity"/>
    <property type="evidence" value="ECO:0007669"/>
    <property type="project" value="TreeGrafter"/>
</dbReference>
<dbReference type="Proteomes" id="UP000248806">
    <property type="component" value="Unassembled WGS sequence"/>
</dbReference>
<dbReference type="PANTHER" id="PTHR21621:SF0">
    <property type="entry name" value="BETA-CITRYLGLUTAMATE SYNTHASE B-RELATED"/>
    <property type="match status" value="1"/>
</dbReference>
<keyword evidence="4" id="KW-1185">Reference proteome</keyword>
<dbReference type="InterPro" id="IPR011761">
    <property type="entry name" value="ATP-grasp"/>
</dbReference>
<dbReference type="InterPro" id="IPR048936">
    <property type="entry name" value="MvdD-like_ATPgrasp"/>
</dbReference>
<dbReference type="Pfam" id="PF21068">
    <property type="entry name" value="ATPgraspMvdD"/>
    <property type="match status" value="1"/>
</dbReference>
<dbReference type="OrthoDB" id="583309at2"/>
<dbReference type="PANTHER" id="PTHR21621">
    <property type="entry name" value="RIBOSOMAL PROTEIN S6 MODIFICATION PROTEIN"/>
    <property type="match status" value="1"/>
</dbReference>
<reference evidence="3 4" key="1">
    <citation type="submission" date="2018-06" db="EMBL/GenBank/DDBJ databases">
        <title>Genomic Encyclopedia of Archaeal and Bacterial Type Strains, Phase II (KMG-II): from individual species to whole genera.</title>
        <authorList>
            <person name="Goeker M."/>
        </authorList>
    </citation>
    <scope>NUCLEOTIDE SEQUENCE [LARGE SCALE GENOMIC DNA]</scope>
    <source>
        <strain evidence="3 4">ATCC BAA-1881</strain>
    </source>
</reference>
<dbReference type="InterPro" id="IPR013651">
    <property type="entry name" value="ATP-grasp_RimK-type"/>
</dbReference>
<organism evidence="3 4">
    <name type="scientific">Thermosporothrix hazakensis</name>
    <dbReference type="NCBI Taxonomy" id="644383"/>
    <lineage>
        <taxon>Bacteria</taxon>
        <taxon>Bacillati</taxon>
        <taxon>Chloroflexota</taxon>
        <taxon>Ktedonobacteria</taxon>
        <taxon>Ktedonobacterales</taxon>
        <taxon>Thermosporotrichaceae</taxon>
        <taxon>Thermosporothrix</taxon>
    </lineage>
</organism>
<dbReference type="EMBL" id="QKUF01000048">
    <property type="protein sequence ID" value="PZW19348.1"/>
    <property type="molecule type" value="Genomic_DNA"/>
</dbReference>
<dbReference type="Pfam" id="PF08443">
    <property type="entry name" value="RimK"/>
    <property type="match status" value="1"/>
</dbReference>
<evidence type="ECO:0000256" key="1">
    <source>
        <dbReference type="PROSITE-ProRule" id="PRU00409"/>
    </source>
</evidence>
<dbReference type="GO" id="GO:0005737">
    <property type="term" value="C:cytoplasm"/>
    <property type="evidence" value="ECO:0007669"/>
    <property type="project" value="TreeGrafter"/>
</dbReference>
<keyword evidence="3" id="KW-0436">Ligase</keyword>
<dbReference type="SUPFAM" id="SSF56059">
    <property type="entry name" value="Glutathione synthetase ATP-binding domain-like"/>
    <property type="match status" value="1"/>
</dbReference>
<dbReference type="PROSITE" id="PS50975">
    <property type="entry name" value="ATP_GRASP"/>
    <property type="match status" value="1"/>
</dbReference>
<keyword evidence="1" id="KW-0547">Nucleotide-binding</keyword>
<evidence type="ECO:0000313" key="3">
    <source>
        <dbReference type="EMBL" id="PZW19348.1"/>
    </source>
</evidence>
<dbReference type="GO" id="GO:0005524">
    <property type="term" value="F:ATP binding"/>
    <property type="evidence" value="ECO:0007669"/>
    <property type="project" value="UniProtKB-UniRule"/>
</dbReference>
<dbReference type="Gene3D" id="3.30.470.20">
    <property type="entry name" value="ATP-grasp fold, B domain"/>
    <property type="match status" value="1"/>
</dbReference>
<dbReference type="AlphaFoldDB" id="A0A326TU08"/>
<keyword evidence="1" id="KW-0067">ATP-binding</keyword>
<dbReference type="GO" id="GO:0009432">
    <property type="term" value="P:SOS response"/>
    <property type="evidence" value="ECO:0007669"/>
    <property type="project" value="TreeGrafter"/>
</dbReference>
<accession>A0A326TU08</accession>
<proteinExistence type="predicted"/>
<evidence type="ECO:0000259" key="2">
    <source>
        <dbReference type="PROSITE" id="PS50975"/>
    </source>
</evidence>
<sequence>MAVLILSHPDEDAHVQRMVAELDKLGYPWFIFDPGAFSAQISFEASLSSERKRSTLTFCEKHICLEDITSVWYRRPRPIAGDETLPPLERLFIERESKAGVWGWLRGLEAFWVNPVDAIRAAGHKPHQLQLAQKVGLAVPRTLITNSPEAFLAFYEECHGNVIYKLMGYPWYIDEGGIPLSLYTTRVPRDMIAQAHRVSACAHLFQEFIEKRCDLRAILIGNEVFTVEIYGLTEETYVDFRVDYSQIRYAPHCLPDQIREALLAMNRAYSLVYSAIDLVFTAEGQYIFLELNPVGQFGWLDRQCGVPLYRTLADLLVKGTW</sequence>
<protein>
    <submittedName>
        <fullName evidence="3">Glutathione synthase/RimK-type ligase-like ATP-grasp enzyme</fullName>
    </submittedName>
</protein>
<comment type="caution">
    <text evidence="3">The sequence shown here is derived from an EMBL/GenBank/DDBJ whole genome shotgun (WGS) entry which is preliminary data.</text>
</comment>
<dbReference type="GO" id="GO:0046872">
    <property type="term" value="F:metal ion binding"/>
    <property type="evidence" value="ECO:0007669"/>
    <property type="project" value="InterPro"/>
</dbReference>